<organism evidence="2 3">
    <name type="scientific">Pseudogymnoascus destructans (strain ATCC MYA-4855 / 20631-21)</name>
    <name type="common">Bat white-nose syndrome fungus</name>
    <name type="synonym">Geomyces destructans</name>
    <dbReference type="NCBI Taxonomy" id="658429"/>
    <lineage>
        <taxon>Eukaryota</taxon>
        <taxon>Fungi</taxon>
        <taxon>Dikarya</taxon>
        <taxon>Ascomycota</taxon>
        <taxon>Pezizomycotina</taxon>
        <taxon>Leotiomycetes</taxon>
        <taxon>Thelebolales</taxon>
        <taxon>Thelebolaceae</taxon>
        <taxon>Pseudogymnoascus</taxon>
    </lineage>
</organism>
<dbReference type="InParanoid" id="L8FV99"/>
<dbReference type="Gene3D" id="2.40.128.130">
    <property type="entry name" value="Autotransporter beta-domain"/>
    <property type="match status" value="1"/>
</dbReference>
<dbReference type="InterPro" id="IPR006315">
    <property type="entry name" value="OM_autotransptr_brl_dom"/>
</dbReference>
<feature type="domain" description="Autotransporter" evidence="1">
    <location>
        <begin position="1"/>
        <end position="126"/>
    </location>
</feature>
<reference evidence="3" key="1">
    <citation type="submission" date="2010-09" db="EMBL/GenBank/DDBJ databases">
        <title>The genome sequence of Geomyces destructans 20631-21.</title>
        <authorList>
            <consortium name="The Broad Institute Genome Sequencing Platform"/>
            <person name="Cuomo C.A."/>
            <person name="Blehert D.S."/>
            <person name="Lorch J.M."/>
            <person name="Young S.K."/>
            <person name="Zeng Q."/>
            <person name="Gargeya S."/>
            <person name="Fitzgerald M."/>
            <person name="Haas B."/>
            <person name="Abouelleil A."/>
            <person name="Alvarado L."/>
            <person name="Arachchi H.M."/>
            <person name="Berlin A."/>
            <person name="Brown A."/>
            <person name="Chapman S.B."/>
            <person name="Chen Z."/>
            <person name="Dunbar C."/>
            <person name="Freedman E."/>
            <person name="Gearin G."/>
            <person name="Gellesch M."/>
            <person name="Goldberg J."/>
            <person name="Griggs A."/>
            <person name="Gujja S."/>
            <person name="Heiman D."/>
            <person name="Howarth C."/>
            <person name="Larson L."/>
            <person name="Lui A."/>
            <person name="MacDonald P.J.P."/>
            <person name="Montmayeur A."/>
            <person name="Murphy C."/>
            <person name="Neiman D."/>
            <person name="Pearson M."/>
            <person name="Priest M."/>
            <person name="Roberts A."/>
            <person name="Saif S."/>
            <person name="Shea T."/>
            <person name="Shenoy N."/>
            <person name="Sisk P."/>
            <person name="Stolte C."/>
            <person name="Sykes S."/>
            <person name="Wortman J."/>
            <person name="Nusbaum C."/>
            <person name="Birren B."/>
        </authorList>
    </citation>
    <scope>NUCLEOTIDE SEQUENCE [LARGE SCALE GENOMIC DNA]</scope>
    <source>
        <strain evidence="3">ATCC MYA-4855 / 20631-21</strain>
    </source>
</reference>
<dbReference type="Proteomes" id="UP000011064">
    <property type="component" value="Unassembled WGS sequence"/>
</dbReference>
<keyword evidence="3" id="KW-1185">Reference proteome</keyword>
<dbReference type="SUPFAM" id="SSF103515">
    <property type="entry name" value="Autotransporter"/>
    <property type="match status" value="1"/>
</dbReference>
<name>L8FV99_PSED2</name>
<dbReference type="InterPro" id="IPR036709">
    <property type="entry name" value="Autotransporte_beta_dom_sf"/>
</dbReference>
<dbReference type="InterPro" id="IPR005546">
    <property type="entry name" value="Autotransporte_beta"/>
</dbReference>
<evidence type="ECO:0000313" key="3">
    <source>
        <dbReference type="Proteomes" id="UP000011064"/>
    </source>
</evidence>
<sequence length="126" mass="12575">MAPTRGPADVAKGGHDGNQYNAAIELGAPMRVGSGSMLTPVASLTYSHLEQDGYTETSGAGMALAVGSQSNDSLVSGLGVKALMPIAHDTVLEARALWLHEFSDTAQVVTASFAAGGGGFTAAGPG</sequence>
<dbReference type="NCBIfam" id="TIGR01414">
    <property type="entry name" value="autotrans_barl"/>
    <property type="match status" value="1"/>
</dbReference>
<gene>
    <name evidence="2" type="ORF">GMDG_09055</name>
</gene>
<dbReference type="PROSITE" id="PS51208">
    <property type="entry name" value="AUTOTRANSPORTER"/>
    <property type="match status" value="1"/>
</dbReference>
<dbReference type="VEuPathDB" id="FungiDB:GMDG_09055"/>
<dbReference type="EMBL" id="GL574975">
    <property type="protein sequence ID" value="ELR04459.1"/>
    <property type="molecule type" value="Genomic_DNA"/>
</dbReference>
<dbReference type="HOGENOM" id="CLU_1986922_0_0_1"/>
<feature type="non-terminal residue" evidence="2">
    <location>
        <position position="1"/>
    </location>
</feature>
<accession>L8FV99</accession>
<protein>
    <recommendedName>
        <fullName evidence="1">Autotransporter domain-containing protein</fullName>
    </recommendedName>
</protein>
<evidence type="ECO:0000313" key="2">
    <source>
        <dbReference type="EMBL" id="ELR04459.1"/>
    </source>
</evidence>
<proteinExistence type="predicted"/>
<dbReference type="Pfam" id="PF03797">
    <property type="entry name" value="Autotransporter"/>
    <property type="match status" value="1"/>
</dbReference>
<evidence type="ECO:0000259" key="1">
    <source>
        <dbReference type="PROSITE" id="PS51208"/>
    </source>
</evidence>
<dbReference type="AlphaFoldDB" id="L8FV99"/>
<dbReference type="GO" id="GO:0019867">
    <property type="term" value="C:outer membrane"/>
    <property type="evidence" value="ECO:0007669"/>
    <property type="project" value="InterPro"/>
</dbReference>